<dbReference type="RefSeq" id="WP_092372066.1">
    <property type="nucleotide sequence ID" value="NZ_FOIM01000077.1"/>
</dbReference>
<evidence type="ECO:0000259" key="1">
    <source>
        <dbReference type="Pfam" id="PF01637"/>
    </source>
</evidence>
<dbReference type="AlphaFoldDB" id="A0A1I0KGR6"/>
<protein>
    <recommendedName>
        <fullName evidence="5">ATPase</fullName>
    </recommendedName>
</protein>
<dbReference type="InterPro" id="IPR027417">
    <property type="entry name" value="P-loop_NTPase"/>
</dbReference>
<reference evidence="4" key="1">
    <citation type="submission" date="2016-10" db="EMBL/GenBank/DDBJ databases">
        <authorList>
            <person name="Varghese N."/>
            <person name="Submissions S."/>
        </authorList>
    </citation>
    <scope>NUCLEOTIDE SEQUENCE [LARGE SCALE GENOMIC DNA]</scope>
    <source>
        <strain evidence="4">NLAE-zl-G277</strain>
    </source>
</reference>
<feature type="domain" description="ATPase" evidence="1">
    <location>
        <begin position="4"/>
        <end position="206"/>
    </location>
</feature>
<dbReference type="InterPro" id="IPR011335">
    <property type="entry name" value="Restrct_endonuc-II-like"/>
</dbReference>
<evidence type="ECO:0000313" key="4">
    <source>
        <dbReference type="Proteomes" id="UP000198508"/>
    </source>
</evidence>
<dbReference type="EMBL" id="FOIM01000077">
    <property type="protein sequence ID" value="SEU23030.1"/>
    <property type="molecule type" value="Genomic_DNA"/>
</dbReference>
<dbReference type="Proteomes" id="UP000198508">
    <property type="component" value="Unassembled WGS sequence"/>
</dbReference>
<dbReference type="Gene3D" id="3.40.50.300">
    <property type="entry name" value="P-loop containing nucleotide triphosphate hydrolases"/>
    <property type="match status" value="1"/>
</dbReference>
<evidence type="ECO:0008006" key="5">
    <source>
        <dbReference type="Google" id="ProtNLM"/>
    </source>
</evidence>
<feature type="domain" description="DUF234" evidence="2">
    <location>
        <begin position="316"/>
        <end position="406"/>
    </location>
</feature>
<dbReference type="PANTHER" id="PTHR34704">
    <property type="entry name" value="ATPASE"/>
    <property type="match status" value="1"/>
</dbReference>
<name>A0A1I0KGR6_9FIRM</name>
<dbReference type="GO" id="GO:0005524">
    <property type="term" value="F:ATP binding"/>
    <property type="evidence" value="ECO:0007669"/>
    <property type="project" value="InterPro"/>
</dbReference>
<keyword evidence="4" id="KW-1185">Reference proteome</keyword>
<dbReference type="SUPFAM" id="SSF52980">
    <property type="entry name" value="Restriction endonuclease-like"/>
    <property type="match status" value="1"/>
</dbReference>
<dbReference type="InterPro" id="IPR036390">
    <property type="entry name" value="WH_DNA-bd_sf"/>
</dbReference>
<evidence type="ECO:0000259" key="2">
    <source>
        <dbReference type="Pfam" id="PF03008"/>
    </source>
</evidence>
<accession>A0A1I0KGR6</accession>
<proteinExistence type="predicted"/>
<dbReference type="InterPro" id="IPR011579">
    <property type="entry name" value="ATPase_dom"/>
</dbReference>
<dbReference type="Pfam" id="PF03008">
    <property type="entry name" value="DUF234"/>
    <property type="match status" value="1"/>
</dbReference>
<dbReference type="PANTHER" id="PTHR34704:SF1">
    <property type="entry name" value="ATPASE"/>
    <property type="match status" value="1"/>
</dbReference>
<gene>
    <name evidence="3" type="ORF">SAMN05216313_1772</name>
</gene>
<organism evidence="3 4">
    <name type="scientific">Enterocloster lavalensis</name>
    <dbReference type="NCBI Taxonomy" id="460384"/>
    <lineage>
        <taxon>Bacteria</taxon>
        <taxon>Bacillati</taxon>
        <taxon>Bacillota</taxon>
        <taxon>Clostridia</taxon>
        <taxon>Lachnospirales</taxon>
        <taxon>Lachnospiraceae</taxon>
        <taxon>Enterocloster</taxon>
    </lineage>
</organism>
<evidence type="ECO:0000313" key="3">
    <source>
        <dbReference type="EMBL" id="SEU23030.1"/>
    </source>
</evidence>
<dbReference type="SUPFAM" id="SSF52540">
    <property type="entry name" value="P-loop containing nucleoside triphosphate hydrolases"/>
    <property type="match status" value="1"/>
</dbReference>
<dbReference type="InterPro" id="IPR004256">
    <property type="entry name" value="DUF234"/>
</dbReference>
<dbReference type="Pfam" id="PF01637">
    <property type="entry name" value="ATPase_2"/>
    <property type="match status" value="1"/>
</dbReference>
<dbReference type="SUPFAM" id="SSF46785">
    <property type="entry name" value="Winged helix' DNA-binding domain"/>
    <property type="match status" value="1"/>
</dbReference>
<sequence>MKNFIDRENELQFLEDQYSASSASLIVLYGRRRVGKTALMTHFIQNKCAIYFLVTEESEHQNRNAFKDMVADFTGNALLKAVSVDHWDLIFQTLVDSVTDERLIILIDEFQYLGKSNPAFPSIFQKIWDTILKDRNVMVILCGSLISMMESQTLSYSSPLYGRRTGQIKLKQIPFSYYNKFFPDKGLRELIEYYAVTGGVPKYIELFHSENDIYQAISKNVLQKSSFLYDEPNFLLQREVNEVGSYYSLIKTIAAGNQKLGKIAGVLEMKQTGLTKYLKTLIDLDILEREVPITEESPEKSKRGLYRIKDNFLLFWFKFIYPNLSLIESGYGEIAMKKIQSNFIDNHVSYVYEDICLEILWKLNGDGAWNFHFERAGRWWDGQNEIDIVALDSDGNNIIFGECKYWRSPIGLDILEKLCLKSSAVEWNRDRRTEYYILFSISGFTQDLVDYVQEHKNVILYC</sequence>